<sequence length="136" mass="14766">MLKRIFDAITGKREVVTLGLDKATAIFQEAKGKFDGSANKAVPFAIIATARALGAEVTLFDEGKQKATELASNMAAISDITAKANKKREALIAELRRKVAEVEETIKTEGENAVRQIVALDEEKIAVKEVVDFFTV</sequence>
<evidence type="ECO:0000313" key="3">
    <source>
        <dbReference type="Proteomes" id="UP000034665"/>
    </source>
</evidence>
<accession>A0A0G0N9M9</accession>
<reference evidence="2 3" key="1">
    <citation type="journal article" date="2015" name="Nature">
        <title>rRNA introns, odd ribosomes, and small enigmatic genomes across a large radiation of phyla.</title>
        <authorList>
            <person name="Brown C.T."/>
            <person name="Hug L.A."/>
            <person name="Thomas B.C."/>
            <person name="Sharon I."/>
            <person name="Castelle C.J."/>
            <person name="Singh A."/>
            <person name="Wilkins M.J."/>
            <person name="Williams K.H."/>
            <person name="Banfield J.F."/>
        </authorList>
    </citation>
    <scope>NUCLEOTIDE SEQUENCE [LARGE SCALE GENOMIC DNA]</scope>
</reference>
<evidence type="ECO:0000256" key="1">
    <source>
        <dbReference type="SAM" id="Coils"/>
    </source>
</evidence>
<protein>
    <submittedName>
        <fullName evidence="2">Uncharacterized protein</fullName>
    </submittedName>
</protein>
<feature type="coiled-coil region" evidence="1">
    <location>
        <begin position="85"/>
        <end position="112"/>
    </location>
</feature>
<dbReference type="Proteomes" id="UP000034665">
    <property type="component" value="Unassembled WGS sequence"/>
</dbReference>
<comment type="caution">
    <text evidence="2">The sequence shown here is derived from an EMBL/GenBank/DDBJ whole genome shotgun (WGS) entry which is preliminary data.</text>
</comment>
<gene>
    <name evidence="2" type="ORF">UT41_C0003G0065</name>
</gene>
<dbReference type="EMBL" id="LBWR01000003">
    <property type="protein sequence ID" value="KKR12138.1"/>
    <property type="molecule type" value="Genomic_DNA"/>
</dbReference>
<name>A0A0G0N9M9_9BACT</name>
<evidence type="ECO:0000313" key="2">
    <source>
        <dbReference type="EMBL" id="KKR12138.1"/>
    </source>
</evidence>
<organism evidence="2 3">
    <name type="scientific">Candidatus Wolfebacteria bacterium GW2011_GWC2_39_22</name>
    <dbReference type="NCBI Taxonomy" id="1619013"/>
    <lineage>
        <taxon>Bacteria</taxon>
        <taxon>Candidatus Wolfeibacteriota</taxon>
    </lineage>
</organism>
<proteinExistence type="predicted"/>
<dbReference type="AlphaFoldDB" id="A0A0G0N9M9"/>
<keyword evidence="1" id="KW-0175">Coiled coil</keyword>